<reference evidence="3" key="1">
    <citation type="journal article" date="2019" name="Int. J. Syst. Evol. Microbiol.">
        <title>The Global Catalogue of Microorganisms (GCM) 10K type strain sequencing project: providing services to taxonomists for standard genome sequencing and annotation.</title>
        <authorList>
            <consortium name="The Broad Institute Genomics Platform"/>
            <consortium name="The Broad Institute Genome Sequencing Center for Infectious Disease"/>
            <person name="Wu L."/>
            <person name="Ma J."/>
        </authorList>
    </citation>
    <scope>NUCLEOTIDE SEQUENCE [LARGE SCALE GENOMIC DNA]</scope>
    <source>
        <strain evidence="3">KACC 13778</strain>
    </source>
</reference>
<evidence type="ECO:0000313" key="3">
    <source>
        <dbReference type="Proteomes" id="UP001595956"/>
    </source>
</evidence>
<gene>
    <name evidence="2" type="ORF">ACFPKY_19010</name>
</gene>
<dbReference type="RefSeq" id="WP_345173593.1">
    <property type="nucleotide sequence ID" value="NZ_BAABFQ010000005.1"/>
</dbReference>
<sequence length="281" mass="28077">MIQKSSTRRRFAALASGALVAGGLMVAPQIGLSAANAAPVDLDYTCSVSGAGQTKAQPTTVSLELTVPEAVAPGAAFPVSIAATLDMGSASFGPVTGLTADFAVPLTVGGVTSVVTLDPASAPLSDLVFTTTGTGNVTAPAELGALPITVGEITDLDLKTEPDFGVPATATCVPAAAQDQTVGTVTVSDEVEPVAVPVTGAVKITGTPKVGKTLKAVPGKTDGATVKYQWLAGGKAIKGATKPSLKMTKAMKGKKVSVKVTYSKDGFLPVVQTSKPVTVKK</sequence>
<keyword evidence="3" id="KW-1185">Reference proteome</keyword>
<name>A0ABW0N431_9ACTN</name>
<dbReference type="Proteomes" id="UP001595956">
    <property type="component" value="Unassembled WGS sequence"/>
</dbReference>
<accession>A0ABW0N431</accession>
<feature type="signal peptide" evidence="1">
    <location>
        <begin position="1"/>
        <end position="26"/>
    </location>
</feature>
<dbReference type="Gene3D" id="2.60.40.2700">
    <property type="match status" value="1"/>
</dbReference>
<evidence type="ECO:0000256" key="1">
    <source>
        <dbReference type="SAM" id="SignalP"/>
    </source>
</evidence>
<keyword evidence="1" id="KW-0732">Signal</keyword>
<protein>
    <submittedName>
        <fullName evidence="2">Uncharacterized protein</fullName>
    </submittedName>
</protein>
<comment type="caution">
    <text evidence="2">The sequence shown here is derived from an EMBL/GenBank/DDBJ whole genome shotgun (WGS) entry which is preliminary data.</text>
</comment>
<dbReference type="PROSITE" id="PS51318">
    <property type="entry name" value="TAT"/>
    <property type="match status" value="1"/>
</dbReference>
<feature type="chain" id="PRO_5045298952" evidence="1">
    <location>
        <begin position="27"/>
        <end position="281"/>
    </location>
</feature>
<proteinExistence type="predicted"/>
<dbReference type="InterPro" id="IPR006311">
    <property type="entry name" value="TAT_signal"/>
</dbReference>
<dbReference type="EMBL" id="JBHSMD010000006">
    <property type="protein sequence ID" value="MFC5495210.1"/>
    <property type="molecule type" value="Genomic_DNA"/>
</dbReference>
<evidence type="ECO:0000313" key="2">
    <source>
        <dbReference type="EMBL" id="MFC5495210.1"/>
    </source>
</evidence>
<organism evidence="2 3">
    <name type="scientific">Nocardioides caricicola</name>
    <dbReference type="NCBI Taxonomy" id="634770"/>
    <lineage>
        <taxon>Bacteria</taxon>
        <taxon>Bacillati</taxon>
        <taxon>Actinomycetota</taxon>
        <taxon>Actinomycetes</taxon>
        <taxon>Propionibacteriales</taxon>
        <taxon>Nocardioidaceae</taxon>
        <taxon>Nocardioides</taxon>
    </lineage>
</organism>